<keyword evidence="2" id="KW-1185">Reference proteome</keyword>
<feature type="transmembrane region" description="Helical" evidence="1">
    <location>
        <begin position="6"/>
        <end position="25"/>
    </location>
</feature>
<keyword evidence="1" id="KW-0472">Membrane</keyword>
<organism evidence="2 3">
    <name type="scientific">Parascaris univalens</name>
    <name type="common">Nematode worm</name>
    <dbReference type="NCBI Taxonomy" id="6257"/>
    <lineage>
        <taxon>Eukaryota</taxon>
        <taxon>Metazoa</taxon>
        <taxon>Ecdysozoa</taxon>
        <taxon>Nematoda</taxon>
        <taxon>Chromadorea</taxon>
        <taxon>Rhabditida</taxon>
        <taxon>Spirurina</taxon>
        <taxon>Ascaridomorpha</taxon>
        <taxon>Ascaridoidea</taxon>
        <taxon>Ascarididae</taxon>
        <taxon>Parascaris</taxon>
    </lineage>
</organism>
<evidence type="ECO:0000256" key="1">
    <source>
        <dbReference type="SAM" id="Phobius"/>
    </source>
</evidence>
<protein>
    <submittedName>
        <fullName evidence="3">Uncharacterized protein</fullName>
    </submittedName>
</protein>
<accession>A0A915BSY8</accession>
<sequence>MDEWLAMSYTIDVLMITFVPLVKVLRKSKTPVRNVIDLRSNA</sequence>
<reference evidence="3" key="1">
    <citation type="submission" date="2022-11" db="UniProtKB">
        <authorList>
            <consortium name="WormBaseParasite"/>
        </authorList>
    </citation>
    <scope>IDENTIFICATION</scope>
</reference>
<name>A0A915BSY8_PARUN</name>
<evidence type="ECO:0000313" key="2">
    <source>
        <dbReference type="Proteomes" id="UP000887569"/>
    </source>
</evidence>
<evidence type="ECO:0000313" key="3">
    <source>
        <dbReference type="WBParaSite" id="PgR057_g065_t03"/>
    </source>
</evidence>
<keyword evidence="1" id="KW-1133">Transmembrane helix</keyword>
<dbReference type="AlphaFoldDB" id="A0A915BSY8"/>
<proteinExistence type="predicted"/>
<dbReference type="WBParaSite" id="PgR057_g065_t03">
    <property type="protein sequence ID" value="PgR057_g065_t03"/>
    <property type="gene ID" value="PgR057_g065"/>
</dbReference>
<keyword evidence="1" id="KW-0812">Transmembrane</keyword>
<dbReference type="Proteomes" id="UP000887569">
    <property type="component" value="Unplaced"/>
</dbReference>